<dbReference type="EMBL" id="CAJVPY010000174">
    <property type="protein sequence ID" value="CAG8455490.1"/>
    <property type="molecule type" value="Genomic_DNA"/>
</dbReference>
<sequence length="133" mass="15496">MVLNICQITNNTANLFNLINSENHNDDYSIPPYTTRYADSWVPWKNKDDTKYILIRQNPDSDENSRTGTSPVTLKLCDYHFHLICTIYPFRTVARQRVNSSKDFSININDRKFTFVCINGEFLPGVQSFDVTY</sequence>
<dbReference type="OrthoDB" id="10274832at2759"/>
<evidence type="ECO:0000313" key="1">
    <source>
        <dbReference type="EMBL" id="CAG8455490.1"/>
    </source>
</evidence>
<protein>
    <submittedName>
        <fullName evidence="1">840_t:CDS:1</fullName>
    </submittedName>
</protein>
<comment type="caution">
    <text evidence="1">The sequence shown here is derived from an EMBL/GenBank/DDBJ whole genome shotgun (WGS) entry which is preliminary data.</text>
</comment>
<organism evidence="1 2">
    <name type="scientific">Dentiscutata erythropus</name>
    <dbReference type="NCBI Taxonomy" id="1348616"/>
    <lineage>
        <taxon>Eukaryota</taxon>
        <taxon>Fungi</taxon>
        <taxon>Fungi incertae sedis</taxon>
        <taxon>Mucoromycota</taxon>
        <taxon>Glomeromycotina</taxon>
        <taxon>Glomeromycetes</taxon>
        <taxon>Diversisporales</taxon>
        <taxon>Gigasporaceae</taxon>
        <taxon>Dentiscutata</taxon>
    </lineage>
</organism>
<dbReference type="AlphaFoldDB" id="A0A9N8VNM9"/>
<gene>
    <name evidence="1" type="ORF">DERYTH_LOCUS741</name>
</gene>
<reference evidence="1" key="1">
    <citation type="submission" date="2021-06" db="EMBL/GenBank/DDBJ databases">
        <authorList>
            <person name="Kallberg Y."/>
            <person name="Tangrot J."/>
            <person name="Rosling A."/>
        </authorList>
    </citation>
    <scope>NUCLEOTIDE SEQUENCE</scope>
    <source>
        <strain evidence="1">MA453B</strain>
    </source>
</reference>
<keyword evidence="2" id="KW-1185">Reference proteome</keyword>
<accession>A0A9N8VNM9</accession>
<proteinExistence type="predicted"/>
<name>A0A9N8VNM9_9GLOM</name>
<evidence type="ECO:0000313" key="2">
    <source>
        <dbReference type="Proteomes" id="UP000789405"/>
    </source>
</evidence>
<dbReference type="Proteomes" id="UP000789405">
    <property type="component" value="Unassembled WGS sequence"/>
</dbReference>